<dbReference type="Proteomes" id="UP000032142">
    <property type="component" value="Unassembled WGS sequence"/>
</dbReference>
<keyword evidence="2" id="KW-1185">Reference proteome</keyword>
<dbReference type="AlphaFoldDB" id="A0A0B0NSR8"/>
<accession>A0A0B0NSR8</accession>
<proteinExistence type="predicted"/>
<name>A0A0B0NSR8_GOSAR</name>
<evidence type="ECO:0000313" key="1">
    <source>
        <dbReference type="EMBL" id="KHG14814.1"/>
    </source>
</evidence>
<gene>
    <name evidence="1" type="ORF">F383_20520</name>
</gene>
<evidence type="ECO:0000313" key="2">
    <source>
        <dbReference type="Proteomes" id="UP000032142"/>
    </source>
</evidence>
<protein>
    <submittedName>
        <fullName evidence="1">Zinc finger protein</fullName>
    </submittedName>
</protein>
<reference evidence="2" key="1">
    <citation type="submission" date="2014-09" db="EMBL/GenBank/DDBJ databases">
        <authorList>
            <person name="Mudge J."/>
            <person name="Ramaraj T."/>
            <person name="Lindquist I.E."/>
            <person name="Bharti A.K."/>
            <person name="Sundararajan A."/>
            <person name="Cameron C.T."/>
            <person name="Woodward J.E."/>
            <person name="May G.D."/>
            <person name="Brubaker C."/>
            <person name="Broadhvest J."/>
            <person name="Wilkins T.A."/>
        </authorList>
    </citation>
    <scope>NUCLEOTIDE SEQUENCE</scope>
    <source>
        <strain evidence="2">cv. AKA8401</strain>
    </source>
</reference>
<sequence length="59" mass="6864">MYLNQIHIHIVIHFSECPLNCVESNRIWDSLKSSYNANVPDVVVHVIKYRCHCPKQGLT</sequence>
<dbReference type="EMBL" id="KN402326">
    <property type="protein sequence ID" value="KHG14814.1"/>
    <property type="molecule type" value="Genomic_DNA"/>
</dbReference>
<organism evidence="1 2">
    <name type="scientific">Gossypium arboreum</name>
    <name type="common">Tree cotton</name>
    <name type="synonym">Gossypium nanking</name>
    <dbReference type="NCBI Taxonomy" id="29729"/>
    <lineage>
        <taxon>Eukaryota</taxon>
        <taxon>Viridiplantae</taxon>
        <taxon>Streptophyta</taxon>
        <taxon>Embryophyta</taxon>
        <taxon>Tracheophyta</taxon>
        <taxon>Spermatophyta</taxon>
        <taxon>Magnoliopsida</taxon>
        <taxon>eudicotyledons</taxon>
        <taxon>Gunneridae</taxon>
        <taxon>Pentapetalae</taxon>
        <taxon>rosids</taxon>
        <taxon>malvids</taxon>
        <taxon>Malvales</taxon>
        <taxon>Malvaceae</taxon>
        <taxon>Malvoideae</taxon>
        <taxon>Gossypium</taxon>
    </lineage>
</organism>